<evidence type="ECO:0000313" key="8">
    <source>
        <dbReference type="Proteomes" id="UP000601435"/>
    </source>
</evidence>
<comment type="caution">
    <text evidence="7">The sequence shown here is derived from an EMBL/GenBank/DDBJ whole genome shotgun (WGS) entry which is preliminary data.</text>
</comment>
<dbReference type="GO" id="GO:0016020">
    <property type="term" value="C:membrane"/>
    <property type="evidence" value="ECO:0007669"/>
    <property type="project" value="UniProtKB-SubCell"/>
</dbReference>
<evidence type="ECO:0000256" key="2">
    <source>
        <dbReference type="ARBA" id="ARBA00008130"/>
    </source>
</evidence>
<proteinExistence type="inferred from homology"/>
<organism evidence="7 8">
    <name type="scientific">Symbiodinium necroappetens</name>
    <dbReference type="NCBI Taxonomy" id="1628268"/>
    <lineage>
        <taxon>Eukaryota</taxon>
        <taxon>Sar</taxon>
        <taxon>Alveolata</taxon>
        <taxon>Dinophyceae</taxon>
        <taxon>Suessiales</taxon>
        <taxon>Symbiodiniaceae</taxon>
        <taxon>Symbiodinium</taxon>
    </lineage>
</organism>
<name>A0A813CLH7_9DINO</name>
<keyword evidence="8" id="KW-1185">Reference proteome</keyword>
<dbReference type="Pfam" id="PF01036">
    <property type="entry name" value="Bac_rhodopsin"/>
    <property type="match status" value="1"/>
</dbReference>
<comment type="similarity">
    <text evidence="2">Belongs to the archaeal/bacterial/fungal opsin family.</text>
</comment>
<protein>
    <submittedName>
        <fullName evidence="7">Uncharacterized protein</fullName>
    </submittedName>
</protein>
<evidence type="ECO:0000256" key="6">
    <source>
        <dbReference type="SAM" id="Phobius"/>
    </source>
</evidence>
<evidence type="ECO:0000256" key="5">
    <source>
        <dbReference type="ARBA" id="ARBA00023136"/>
    </source>
</evidence>
<dbReference type="AlphaFoldDB" id="A0A813CLH7"/>
<dbReference type="InterPro" id="IPR001425">
    <property type="entry name" value="Arc/bac/fun_rhodopsins"/>
</dbReference>
<keyword evidence="5 6" id="KW-0472">Membrane</keyword>
<evidence type="ECO:0000256" key="1">
    <source>
        <dbReference type="ARBA" id="ARBA00004141"/>
    </source>
</evidence>
<keyword evidence="4 6" id="KW-1133">Transmembrane helix</keyword>
<evidence type="ECO:0000256" key="3">
    <source>
        <dbReference type="ARBA" id="ARBA00022692"/>
    </source>
</evidence>
<dbReference type="Proteomes" id="UP000601435">
    <property type="component" value="Unassembled WGS sequence"/>
</dbReference>
<evidence type="ECO:0000313" key="7">
    <source>
        <dbReference type="EMBL" id="CAE7944418.1"/>
    </source>
</evidence>
<comment type="subcellular location">
    <subcellularLocation>
        <location evidence="1">Membrane</location>
        <topology evidence="1">Multi-pass membrane protein</topology>
    </subcellularLocation>
</comment>
<feature type="transmembrane region" description="Helical" evidence="6">
    <location>
        <begin position="58"/>
        <end position="79"/>
    </location>
</feature>
<feature type="non-terminal residue" evidence="7">
    <location>
        <position position="1"/>
    </location>
</feature>
<reference evidence="7" key="1">
    <citation type="submission" date="2021-02" db="EMBL/GenBank/DDBJ databases">
        <authorList>
            <person name="Dougan E. K."/>
            <person name="Rhodes N."/>
            <person name="Thang M."/>
            <person name="Chan C."/>
        </authorList>
    </citation>
    <scope>NUCLEOTIDE SEQUENCE</scope>
</reference>
<dbReference type="SUPFAM" id="SSF81321">
    <property type="entry name" value="Family A G protein-coupled receptor-like"/>
    <property type="match status" value="1"/>
</dbReference>
<keyword evidence="3 6" id="KW-0812">Transmembrane</keyword>
<dbReference type="Gene3D" id="1.20.1070.10">
    <property type="entry name" value="Rhodopsin 7-helix transmembrane proteins"/>
    <property type="match status" value="1"/>
</dbReference>
<evidence type="ECO:0000256" key="4">
    <source>
        <dbReference type="ARBA" id="ARBA00022989"/>
    </source>
</evidence>
<dbReference type="OrthoDB" id="10429346at2759"/>
<accession>A0A813CLH7</accession>
<dbReference type="EMBL" id="CAJNJA010101719">
    <property type="protein sequence ID" value="CAE7944418.1"/>
    <property type="molecule type" value="Genomic_DNA"/>
</dbReference>
<gene>
    <name evidence="7" type="ORF">SNEC2469_LOCUS35333</name>
</gene>
<sequence>MILLGLRSATERSSSRGQGKPFFIASCTCFALMFRKVSQLPLEPGCSQLARKYRRFAVILWMMYPAFHVLRSFGIVTLWQEQVLAYTFLDVIAKGISLSLCFCGPVFQRFLSSLGNLQIQSAMIDWRVCVDEHWTVMQPSTEAARAMQNHWFGGEMAGSRFLEVVATD</sequence>